<dbReference type="AlphaFoldDB" id="A0A507AJV8"/>
<feature type="transmembrane region" description="Helical" evidence="1">
    <location>
        <begin position="112"/>
        <end position="131"/>
    </location>
</feature>
<dbReference type="GeneID" id="41978337"/>
<keyword evidence="1" id="KW-0812">Transmembrane</keyword>
<feature type="transmembrane region" description="Helical" evidence="1">
    <location>
        <begin position="77"/>
        <end position="100"/>
    </location>
</feature>
<reference evidence="2 3" key="1">
    <citation type="submission" date="2019-06" db="EMBL/GenBank/DDBJ databases">
        <title>Draft genome sequence of the filamentous fungus Phialemoniopsis curvata isolated from diesel fuel.</title>
        <authorList>
            <person name="Varaljay V.A."/>
            <person name="Lyon W.J."/>
            <person name="Crouch A.L."/>
            <person name="Drake C.E."/>
            <person name="Hollomon J.M."/>
            <person name="Nadeau L.J."/>
            <person name="Nunn H.S."/>
            <person name="Stevenson B.S."/>
            <person name="Bojanowski C.L."/>
            <person name="Crookes-Goodson W.J."/>
        </authorList>
    </citation>
    <scope>NUCLEOTIDE SEQUENCE [LARGE SCALE GENOMIC DNA]</scope>
    <source>
        <strain evidence="2 3">D216</strain>
    </source>
</reference>
<feature type="transmembrane region" description="Helical" evidence="1">
    <location>
        <begin position="151"/>
        <end position="168"/>
    </location>
</feature>
<accession>A0A507AJV8</accession>
<dbReference type="OrthoDB" id="5006174at2759"/>
<evidence type="ECO:0008006" key="4">
    <source>
        <dbReference type="Google" id="ProtNLM"/>
    </source>
</evidence>
<sequence length="181" mass="20642">MAVPMDYTSSTVVRSYEIVSLLLLVLGILYVWQSRNPVYTGIYLASSIGGGVMEWIFDSKWYFRLTIDYKFVPAWEMAGEVAPVAMVLFYAFFFGIPLVILIDHKATLERSLGKLGTHLFVIALGTFGTPAFECLNTSVTHIYKYHQREDYLFYGMPYSNFWFGALMVRDPLRPPAAFASR</sequence>
<evidence type="ECO:0000313" key="2">
    <source>
        <dbReference type="EMBL" id="TPX07187.1"/>
    </source>
</evidence>
<protein>
    <recommendedName>
        <fullName evidence="4">Carotenoid biosynthesis protein</fullName>
    </recommendedName>
</protein>
<gene>
    <name evidence="2" type="ORF">E0L32_010890</name>
</gene>
<organism evidence="2 3">
    <name type="scientific">Thyridium curvatum</name>
    <dbReference type="NCBI Taxonomy" id="1093900"/>
    <lineage>
        <taxon>Eukaryota</taxon>
        <taxon>Fungi</taxon>
        <taxon>Dikarya</taxon>
        <taxon>Ascomycota</taxon>
        <taxon>Pezizomycotina</taxon>
        <taxon>Sordariomycetes</taxon>
        <taxon>Sordariomycetidae</taxon>
        <taxon>Thyridiales</taxon>
        <taxon>Thyridiaceae</taxon>
        <taxon>Thyridium</taxon>
    </lineage>
</organism>
<keyword evidence="3" id="KW-1185">Reference proteome</keyword>
<dbReference type="RefSeq" id="XP_030988898.1">
    <property type="nucleotide sequence ID" value="XM_031133558.1"/>
</dbReference>
<name>A0A507AJV8_9PEZI</name>
<dbReference type="Proteomes" id="UP000319257">
    <property type="component" value="Unassembled WGS sequence"/>
</dbReference>
<proteinExistence type="predicted"/>
<evidence type="ECO:0000256" key="1">
    <source>
        <dbReference type="SAM" id="Phobius"/>
    </source>
</evidence>
<feature type="transmembrane region" description="Helical" evidence="1">
    <location>
        <begin position="12"/>
        <end position="31"/>
    </location>
</feature>
<evidence type="ECO:0000313" key="3">
    <source>
        <dbReference type="Proteomes" id="UP000319257"/>
    </source>
</evidence>
<keyword evidence="1" id="KW-0472">Membrane</keyword>
<keyword evidence="1" id="KW-1133">Transmembrane helix</keyword>
<comment type="caution">
    <text evidence="2">The sequence shown here is derived from an EMBL/GenBank/DDBJ whole genome shotgun (WGS) entry which is preliminary data.</text>
</comment>
<feature type="transmembrane region" description="Helical" evidence="1">
    <location>
        <begin position="38"/>
        <end position="57"/>
    </location>
</feature>
<dbReference type="EMBL" id="SKBQ01000093">
    <property type="protein sequence ID" value="TPX07187.1"/>
    <property type="molecule type" value="Genomic_DNA"/>
</dbReference>
<dbReference type="InParanoid" id="A0A507AJV8"/>